<comment type="cofactor">
    <cofactor evidence="8">
        <name>Mg(2+)</name>
        <dbReference type="ChEBI" id="CHEBI:18420"/>
    </cofactor>
    <text evidence="8">Binds 1 Mg(2+) ion per subunit.</text>
</comment>
<name>A0A832G029_9BACT</name>
<comment type="subunit">
    <text evidence="1 8">Homodimer.</text>
</comment>
<comment type="similarity">
    <text evidence="8 10">Belongs to the adenylosuccinate synthetase family.</text>
</comment>
<evidence type="ECO:0000256" key="7">
    <source>
        <dbReference type="ARBA" id="ARBA00023134"/>
    </source>
</evidence>
<feature type="binding site" evidence="8">
    <location>
        <position position="141"/>
    </location>
    <ligand>
        <name>IMP</name>
        <dbReference type="ChEBI" id="CHEBI:58053"/>
        <note>ligand shared between dimeric partners</note>
    </ligand>
</feature>
<feature type="binding site" description="in other chain" evidence="8">
    <location>
        <position position="222"/>
    </location>
    <ligand>
        <name>IMP</name>
        <dbReference type="ChEBI" id="CHEBI:58053"/>
        <note>ligand shared between dimeric partners</note>
    </ligand>
</feature>
<evidence type="ECO:0000256" key="1">
    <source>
        <dbReference type="ARBA" id="ARBA00011738"/>
    </source>
</evidence>
<protein>
    <recommendedName>
        <fullName evidence="8 10">Adenylosuccinate synthetase</fullName>
        <shortName evidence="8">AMPSase</shortName>
        <shortName evidence="8">AdSS</shortName>
        <ecNumber evidence="8 10">6.3.4.4</ecNumber>
    </recommendedName>
    <alternativeName>
        <fullName evidence="8">IMP--aspartate ligase</fullName>
    </alternativeName>
</protein>
<dbReference type="PROSITE" id="PS01266">
    <property type="entry name" value="ADENYLOSUCCIN_SYN_1"/>
    <property type="match status" value="1"/>
</dbReference>
<feature type="binding site" description="in other chain" evidence="8">
    <location>
        <position position="127"/>
    </location>
    <ligand>
        <name>IMP</name>
        <dbReference type="ChEBI" id="CHEBI:58053"/>
        <note>ligand shared between dimeric partners</note>
    </ligand>
</feature>
<dbReference type="GO" id="GO:0000287">
    <property type="term" value="F:magnesium ion binding"/>
    <property type="evidence" value="ECO:0007669"/>
    <property type="project" value="UniProtKB-UniRule"/>
</dbReference>
<evidence type="ECO:0000256" key="6">
    <source>
        <dbReference type="ARBA" id="ARBA00022842"/>
    </source>
</evidence>
<dbReference type="NCBIfam" id="TIGR00184">
    <property type="entry name" value="purA"/>
    <property type="match status" value="1"/>
</dbReference>
<keyword evidence="8" id="KW-0963">Cytoplasm</keyword>
<dbReference type="InterPro" id="IPR001114">
    <property type="entry name" value="Adenylosuccinate_synthetase"/>
</dbReference>
<comment type="pathway">
    <text evidence="8 10">Purine metabolism; AMP biosynthesis via de novo pathway; AMP from IMP: step 1/2.</text>
</comment>
<evidence type="ECO:0000256" key="10">
    <source>
        <dbReference type="RuleBase" id="RU000520"/>
    </source>
</evidence>
<dbReference type="InterPro" id="IPR027417">
    <property type="entry name" value="P-loop_NTPase"/>
</dbReference>
<evidence type="ECO:0000313" key="11">
    <source>
        <dbReference type="EMBL" id="HGT46479.1"/>
    </source>
</evidence>
<dbReference type="GO" id="GO:0005737">
    <property type="term" value="C:cytoplasm"/>
    <property type="evidence" value="ECO:0007669"/>
    <property type="project" value="UniProtKB-SubCell"/>
</dbReference>
<comment type="catalytic activity">
    <reaction evidence="8 10">
        <text>IMP + L-aspartate + GTP = N(6)-(1,2-dicarboxyethyl)-AMP + GDP + phosphate + 2 H(+)</text>
        <dbReference type="Rhea" id="RHEA:15753"/>
        <dbReference type="ChEBI" id="CHEBI:15378"/>
        <dbReference type="ChEBI" id="CHEBI:29991"/>
        <dbReference type="ChEBI" id="CHEBI:37565"/>
        <dbReference type="ChEBI" id="CHEBI:43474"/>
        <dbReference type="ChEBI" id="CHEBI:57567"/>
        <dbReference type="ChEBI" id="CHEBI:58053"/>
        <dbReference type="ChEBI" id="CHEBI:58189"/>
        <dbReference type="EC" id="6.3.4.4"/>
    </reaction>
</comment>
<feature type="binding site" evidence="8">
    <location>
        <position position="13"/>
    </location>
    <ligand>
        <name>Mg(2+)</name>
        <dbReference type="ChEBI" id="CHEBI:18420"/>
    </ligand>
</feature>
<dbReference type="PANTHER" id="PTHR11846:SF0">
    <property type="entry name" value="ADENYLOSUCCINATE SYNTHETASE"/>
    <property type="match status" value="1"/>
</dbReference>
<evidence type="ECO:0000256" key="9">
    <source>
        <dbReference type="PROSITE-ProRule" id="PRU10134"/>
    </source>
</evidence>
<feature type="binding site" evidence="8">
    <location>
        <position position="303"/>
    </location>
    <ligand>
        <name>GTP</name>
        <dbReference type="ChEBI" id="CHEBI:37565"/>
    </ligand>
</feature>
<evidence type="ECO:0000256" key="2">
    <source>
        <dbReference type="ARBA" id="ARBA00022598"/>
    </source>
</evidence>
<dbReference type="FunFam" id="1.10.300.10:FF:000001">
    <property type="entry name" value="Adenylosuccinate synthetase"/>
    <property type="match status" value="1"/>
</dbReference>
<sequence>MSATVLVGSQWGDEGKGKIVDILSENFDIVARYQGGANAGHTVMIGEKQYILHLIPSGILRENVICVIGNGVVIDPQALLEEIALLESHGISVDGRLFISQNAHLIMPYHKLLDSISELGEQKIGTTGRGIGPCYIDKYARKGIRIVDLLNRAELEKKIRMNLKEKNDLLQKIYSHEGLDVEVIVKQYLEFDKAIDKYIKDVPAFLNQALDEGKSVLLEGAQGTFLDVDHGTYPFVTSSNPTSGGACTGTGIPPTRIDSVIGIVKAYTTRVGNGPFPTELTDEEGEKLRQIGAEFGATTGRPRRCGWFDAFLVSYSKMINGITSAAVTKLDVLSNYEKIKVCVGYELNGKRLKTFPTNVEQLNNVTPIYEEVDGWMEDITSCTSYEDLPSKTKDYLNFIAKHSGINISIVSVGPKRKQTFWVER</sequence>
<organism evidence="11">
    <name type="scientific">Ignavibacterium album</name>
    <dbReference type="NCBI Taxonomy" id="591197"/>
    <lineage>
        <taxon>Bacteria</taxon>
        <taxon>Pseudomonadati</taxon>
        <taxon>Ignavibacteriota</taxon>
        <taxon>Ignavibacteria</taxon>
        <taxon>Ignavibacteriales</taxon>
        <taxon>Ignavibacteriaceae</taxon>
        <taxon>Ignavibacterium</taxon>
    </lineage>
</organism>
<keyword evidence="3 8" id="KW-0479">Metal-binding</keyword>
<dbReference type="HAMAP" id="MF_00011">
    <property type="entry name" value="Adenylosucc_synth"/>
    <property type="match status" value="1"/>
</dbReference>
<comment type="caution">
    <text evidence="11">The sequence shown here is derived from an EMBL/GenBank/DDBJ whole genome shotgun (WGS) entry which is preliminary data.</text>
</comment>
<comment type="subcellular location">
    <subcellularLocation>
        <location evidence="8">Cytoplasm</location>
    </subcellularLocation>
</comment>
<feature type="binding site" evidence="8">
    <location>
        <begin position="297"/>
        <end position="303"/>
    </location>
    <ligand>
        <name>substrate</name>
    </ligand>
</feature>
<accession>A0A832G029</accession>
<dbReference type="InterPro" id="IPR033128">
    <property type="entry name" value="Adenylosuccin_syn_Lys_AS"/>
</dbReference>
<dbReference type="InterPro" id="IPR018220">
    <property type="entry name" value="Adenylosuccin_syn_GTP-bd"/>
</dbReference>
<dbReference type="GO" id="GO:0046040">
    <property type="term" value="P:IMP metabolic process"/>
    <property type="evidence" value="ECO:0007669"/>
    <property type="project" value="TreeGrafter"/>
</dbReference>
<proteinExistence type="inferred from homology"/>
<feature type="binding site" description="in other chain" evidence="8">
    <location>
        <position position="237"/>
    </location>
    <ligand>
        <name>IMP</name>
        <dbReference type="ChEBI" id="CHEBI:58053"/>
        <note>ligand shared between dimeric partners</note>
    </ligand>
</feature>
<dbReference type="NCBIfam" id="NF002223">
    <property type="entry name" value="PRK01117.1"/>
    <property type="match status" value="1"/>
</dbReference>
<dbReference type="PROSITE" id="PS00513">
    <property type="entry name" value="ADENYLOSUCCIN_SYN_2"/>
    <property type="match status" value="1"/>
</dbReference>
<dbReference type="FunFam" id="3.90.170.10:FF:000001">
    <property type="entry name" value="Adenylosuccinate synthetase"/>
    <property type="match status" value="1"/>
</dbReference>
<dbReference type="Gene3D" id="3.40.440.10">
    <property type="entry name" value="Adenylosuccinate Synthetase, subunit A, domain 1"/>
    <property type="match status" value="1"/>
</dbReference>
<dbReference type="EC" id="6.3.4.4" evidence="8 10"/>
<dbReference type="InterPro" id="IPR042111">
    <property type="entry name" value="Adenylosuccinate_synth_dom3"/>
</dbReference>
<comment type="function">
    <text evidence="8">Plays an important role in the de novo pathway of purine nucleotide biosynthesis. Catalyzes the first committed step in the biosynthesis of AMP from IMP.</text>
</comment>
<keyword evidence="2 8" id="KW-0436">Ligase</keyword>
<gene>
    <name evidence="8" type="primary">purA</name>
    <name evidence="11" type="ORF">ENS56_00390</name>
</gene>
<evidence type="ECO:0000256" key="8">
    <source>
        <dbReference type="HAMAP-Rule" id="MF_00011"/>
    </source>
</evidence>
<keyword evidence="5 8" id="KW-0658">Purine biosynthesis</keyword>
<feature type="active site" description="Proton donor" evidence="8">
    <location>
        <position position="41"/>
    </location>
</feature>
<dbReference type="Gene3D" id="1.10.300.10">
    <property type="entry name" value="Adenylosuccinate Synthetase, subunit A, domain 2"/>
    <property type="match status" value="1"/>
</dbReference>
<dbReference type="SMART" id="SM00788">
    <property type="entry name" value="Adenylsucc_synt"/>
    <property type="match status" value="1"/>
</dbReference>
<feature type="binding site" evidence="8">
    <location>
        <begin position="411"/>
        <end position="413"/>
    </location>
    <ligand>
        <name>GTP</name>
        <dbReference type="ChEBI" id="CHEBI:37565"/>
    </ligand>
</feature>
<dbReference type="SUPFAM" id="SSF52540">
    <property type="entry name" value="P-loop containing nucleoside triphosphate hydrolases"/>
    <property type="match status" value="1"/>
</dbReference>
<dbReference type="GO" id="GO:0005525">
    <property type="term" value="F:GTP binding"/>
    <property type="evidence" value="ECO:0007669"/>
    <property type="project" value="UniProtKB-UniRule"/>
</dbReference>
<keyword evidence="6 8" id="KW-0460">Magnesium</keyword>
<keyword evidence="4 8" id="KW-0547">Nucleotide-binding</keyword>
<feature type="binding site" description="in other chain" evidence="8">
    <location>
        <begin position="38"/>
        <end position="41"/>
    </location>
    <ligand>
        <name>IMP</name>
        <dbReference type="ChEBI" id="CHEBI:58053"/>
        <note>ligand shared between dimeric partners</note>
    </ligand>
</feature>
<evidence type="ECO:0000256" key="3">
    <source>
        <dbReference type="ARBA" id="ARBA00022723"/>
    </source>
</evidence>
<dbReference type="EMBL" id="DSVI01000003">
    <property type="protein sequence ID" value="HGT46479.1"/>
    <property type="molecule type" value="Genomic_DNA"/>
</dbReference>
<dbReference type="Pfam" id="PF00709">
    <property type="entry name" value="Adenylsucc_synt"/>
    <property type="match status" value="1"/>
</dbReference>
<evidence type="ECO:0000256" key="4">
    <source>
        <dbReference type="ARBA" id="ARBA00022741"/>
    </source>
</evidence>
<evidence type="ECO:0000256" key="5">
    <source>
        <dbReference type="ARBA" id="ARBA00022755"/>
    </source>
</evidence>
<dbReference type="PANTHER" id="PTHR11846">
    <property type="entry name" value="ADENYLOSUCCINATE SYNTHETASE"/>
    <property type="match status" value="1"/>
</dbReference>
<dbReference type="CDD" id="cd03108">
    <property type="entry name" value="AdSS"/>
    <property type="match status" value="1"/>
</dbReference>
<feature type="binding site" description="in other chain" evidence="8">
    <location>
        <begin position="13"/>
        <end position="16"/>
    </location>
    <ligand>
        <name>IMP</name>
        <dbReference type="ChEBI" id="CHEBI:58053"/>
        <note>ligand shared between dimeric partners</note>
    </ligand>
</feature>
<feature type="binding site" description="in other chain" evidence="8">
    <location>
        <position position="301"/>
    </location>
    <ligand>
        <name>IMP</name>
        <dbReference type="ChEBI" id="CHEBI:58053"/>
        <note>ligand shared between dimeric partners</note>
    </ligand>
</feature>
<dbReference type="InterPro" id="IPR042110">
    <property type="entry name" value="Adenylosuccinate_synth_dom2"/>
</dbReference>
<feature type="active site" description="Proton acceptor" evidence="8">
    <location>
        <position position="13"/>
    </location>
</feature>
<dbReference type="Gene3D" id="3.90.170.10">
    <property type="entry name" value="Adenylosuccinate Synthetase, subunit A, domain 3"/>
    <property type="match status" value="1"/>
</dbReference>
<reference evidence="11" key="1">
    <citation type="journal article" date="2020" name="mSystems">
        <title>Genome- and Community-Level Interaction Insights into Carbon Utilization and Element Cycling Functions of Hydrothermarchaeota in Hydrothermal Sediment.</title>
        <authorList>
            <person name="Zhou Z."/>
            <person name="Liu Y."/>
            <person name="Xu W."/>
            <person name="Pan J."/>
            <person name="Luo Z.H."/>
            <person name="Li M."/>
        </authorList>
    </citation>
    <scope>NUCLEOTIDE SEQUENCE [LARGE SCALE GENOMIC DNA]</scope>
    <source>
        <strain evidence="11">SpSt-500</strain>
    </source>
</reference>
<feature type="binding site" evidence="8">
    <location>
        <position position="40"/>
    </location>
    <ligand>
        <name>Mg(2+)</name>
        <dbReference type="ChEBI" id="CHEBI:18420"/>
    </ligand>
</feature>
<dbReference type="UniPathway" id="UPA00075">
    <property type="reaction ID" value="UER00335"/>
</dbReference>
<dbReference type="GO" id="GO:0044208">
    <property type="term" value="P:'de novo' AMP biosynthetic process"/>
    <property type="evidence" value="ECO:0007669"/>
    <property type="project" value="UniProtKB-UniRule"/>
</dbReference>
<feature type="active site" evidence="9">
    <location>
        <position position="138"/>
    </location>
</feature>
<dbReference type="AlphaFoldDB" id="A0A832G029"/>
<feature type="binding site" evidence="8">
    <location>
        <begin position="40"/>
        <end position="42"/>
    </location>
    <ligand>
        <name>GTP</name>
        <dbReference type="ChEBI" id="CHEBI:37565"/>
    </ligand>
</feature>
<feature type="binding site" evidence="8">
    <location>
        <begin position="12"/>
        <end position="18"/>
    </location>
    <ligand>
        <name>GTP</name>
        <dbReference type="ChEBI" id="CHEBI:37565"/>
    </ligand>
</feature>
<keyword evidence="7 8" id="KW-0342">GTP-binding</keyword>
<dbReference type="InterPro" id="IPR042109">
    <property type="entry name" value="Adenylosuccinate_synth_dom1"/>
</dbReference>
<dbReference type="GO" id="GO:0004019">
    <property type="term" value="F:adenylosuccinate synthase activity"/>
    <property type="evidence" value="ECO:0007669"/>
    <property type="project" value="UniProtKB-UniRule"/>
</dbReference>
<feature type="binding site" evidence="8">
    <location>
        <begin position="329"/>
        <end position="331"/>
    </location>
    <ligand>
        <name>GTP</name>
        <dbReference type="ChEBI" id="CHEBI:37565"/>
    </ligand>
</feature>